<reference evidence="15 16" key="1">
    <citation type="submission" date="2016-01" db="EMBL/GenBank/DDBJ databases">
        <authorList>
            <person name="Oliw E.H."/>
        </authorList>
    </citation>
    <scope>NUCLEOTIDE SEQUENCE [LARGE SCALE GENOMIC DNA]</scope>
    <source>
        <strain evidence="15 16">MJR7757A</strain>
    </source>
</reference>
<dbReference type="PANTHER" id="PTHR11806">
    <property type="entry name" value="GLUCOSE INHIBITED DIVISION PROTEIN A"/>
    <property type="match status" value="1"/>
</dbReference>
<evidence type="ECO:0000256" key="6">
    <source>
        <dbReference type="ARBA" id="ARBA00022630"/>
    </source>
</evidence>
<dbReference type="FunFam" id="3.50.50.60:FF:000063">
    <property type="entry name" value="tRNA uridine 5-carboxymethylaminomethyl modification enzyme MnmG"/>
    <property type="match status" value="1"/>
</dbReference>
<dbReference type="EMBL" id="LRPU01000102">
    <property type="protein sequence ID" value="KXA10417.1"/>
    <property type="molecule type" value="Genomic_DNA"/>
</dbReference>
<comment type="caution">
    <text evidence="12">Lacks conserved residue(s) required for the propagation of feature annotation.</text>
</comment>
<gene>
    <name evidence="12" type="primary">mnmG</name>
    <name evidence="12" type="synonym">gidA</name>
    <name evidence="15" type="ORF">HMPREF3222_02080</name>
</gene>
<dbReference type="FunFam" id="3.50.50.60:FF:000002">
    <property type="entry name" value="tRNA uridine 5-carboxymethylaminomethyl modification enzyme MnmG"/>
    <property type="match status" value="1"/>
</dbReference>
<name>A0A133N2A6_CLOPF</name>
<dbReference type="Pfam" id="PF21680">
    <property type="entry name" value="GIDA_C_1st"/>
    <property type="match status" value="1"/>
</dbReference>
<dbReference type="GO" id="GO:0030488">
    <property type="term" value="P:tRNA methylation"/>
    <property type="evidence" value="ECO:0007669"/>
    <property type="project" value="TreeGrafter"/>
</dbReference>
<evidence type="ECO:0000256" key="9">
    <source>
        <dbReference type="ARBA" id="ARBA00023027"/>
    </source>
</evidence>
<accession>A0A133N2A6</accession>
<feature type="binding site" evidence="12">
    <location>
        <begin position="14"/>
        <end position="19"/>
    </location>
    <ligand>
        <name>FAD</name>
        <dbReference type="ChEBI" id="CHEBI:57692"/>
    </ligand>
</feature>
<evidence type="ECO:0000256" key="1">
    <source>
        <dbReference type="ARBA" id="ARBA00001974"/>
    </source>
</evidence>
<dbReference type="InterPro" id="IPR047001">
    <property type="entry name" value="MnmG_C_subdom"/>
</dbReference>
<dbReference type="FunFam" id="1.10.150.570:FF:000001">
    <property type="entry name" value="tRNA uridine 5-carboxymethylaminomethyl modification enzyme MnmG"/>
    <property type="match status" value="1"/>
</dbReference>
<evidence type="ECO:0000256" key="7">
    <source>
        <dbReference type="ARBA" id="ARBA00022694"/>
    </source>
</evidence>
<comment type="subunit">
    <text evidence="10 12">Homodimer. Heterotetramer of two MnmE and two MnmG subunits.</text>
</comment>
<dbReference type="SUPFAM" id="SSF51905">
    <property type="entry name" value="FAD/NAD(P)-binding domain"/>
    <property type="match status" value="1"/>
</dbReference>
<keyword evidence="5 12" id="KW-0963">Cytoplasm</keyword>
<comment type="similarity">
    <text evidence="3 12">Belongs to the MnmG family.</text>
</comment>
<feature type="domain" description="tRNA uridine 5-carboxymethylaminomethyl modification enzyme C-terminal subdomain" evidence="14">
    <location>
        <begin position="545"/>
        <end position="616"/>
    </location>
</feature>
<evidence type="ECO:0000259" key="14">
    <source>
        <dbReference type="SMART" id="SM01228"/>
    </source>
</evidence>
<dbReference type="InterPro" id="IPR020595">
    <property type="entry name" value="MnmG-rel_CS"/>
</dbReference>
<dbReference type="Gene3D" id="1.10.150.570">
    <property type="entry name" value="GidA associated domain, C-terminal subdomain"/>
    <property type="match status" value="1"/>
</dbReference>
<dbReference type="Gene3D" id="3.50.50.60">
    <property type="entry name" value="FAD/NAD(P)-binding domain"/>
    <property type="match status" value="2"/>
</dbReference>
<dbReference type="GO" id="GO:0005829">
    <property type="term" value="C:cytosol"/>
    <property type="evidence" value="ECO:0007669"/>
    <property type="project" value="TreeGrafter"/>
</dbReference>
<dbReference type="Gene3D" id="1.10.10.1800">
    <property type="entry name" value="tRNA uridine 5-carboxymethylaminomethyl modification enzyme MnmG/GidA"/>
    <property type="match status" value="1"/>
</dbReference>
<comment type="cofactor">
    <cofactor evidence="1 12">
        <name>FAD</name>
        <dbReference type="ChEBI" id="CHEBI:57692"/>
    </cofactor>
</comment>
<dbReference type="InterPro" id="IPR036188">
    <property type="entry name" value="FAD/NAD-bd_sf"/>
</dbReference>
<keyword evidence="9 12" id="KW-0520">NAD</keyword>
<dbReference type="HAMAP" id="MF_00129">
    <property type="entry name" value="MnmG_GidA"/>
    <property type="match status" value="1"/>
</dbReference>
<keyword evidence="6 12" id="KW-0285">Flavoprotein</keyword>
<sequence>MRYNAGSYDIVVIGAGHAGCEAGLAAARMGCKTLVCTLTLDSVAMMPCNPNIGGTAKGHLVREIDALGGEMGVNIDHTFIQSKMLNTSKGPAVHSLRAQADKKKYQERMKKVLETQENLHLRQLEVVSVEVEDGKVKGVLTKNGAFFECKAVIMTSGTYLQSRIIIGDVSYSQGPNGLSNANELSKSLIDLGIDLRRFKTGTPARINKRSVDFSKMIEQPGDEEIIPFSFISENIDRDQVSCWLTYTNEETHKVIQENIHRSPMYNGSIKGVGPRYCPSIEDKVMRFQDKDRHQIFIEPEGDDTEEMYVGGMSSSLPEDVQVQMIKTVPGLENAEIMRTAYAIEYDCIDPTQLKASLEFKNIDGFFSAGQINGSSGYEEAGAQGIVAGINAALKVQGKDPMILTRSDGYVGVLIDDLITKGTNEPYRMMTSRAEYRLLLRQDNADFRLTEIGHNVGLVTEERWNKFQERKKNLELELERLKELQITNKTENNEKIVELGSTELKKPIRMYELIKRPELDYFSLACLDPERPDLPKDIGDQINIIARYEGYIQTQLEQVAQFKKFEKKVLPEDLDYNDVNSLRIEAIQKLNKIRPLNIGQASRISGVSPADISVLLIFLEHYRKTGKSTDN</sequence>
<dbReference type="InterPro" id="IPR004416">
    <property type="entry name" value="MnmG"/>
</dbReference>
<evidence type="ECO:0000256" key="13">
    <source>
        <dbReference type="SAM" id="Coils"/>
    </source>
</evidence>
<evidence type="ECO:0000256" key="12">
    <source>
        <dbReference type="HAMAP-Rule" id="MF_00129"/>
    </source>
</evidence>
<feature type="binding site" evidence="12">
    <location>
        <begin position="273"/>
        <end position="287"/>
    </location>
    <ligand>
        <name>NAD(+)</name>
        <dbReference type="ChEBI" id="CHEBI:57540"/>
    </ligand>
</feature>
<dbReference type="Pfam" id="PF01134">
    <property type="entry name" value="GIDA"/>
    <property type="match status" value="1"/>
</dbReference>
<evidence type="ECO:0000313" key="16">
    <source>
        <dbReference type="Proteomes" id="UP000070646"/>
    </source>
</evidence>
<dbReference type="AlphaFoldDB" id="A0A133N2A6"/>
<dbReference type="InterPro" id="IPR026904">
    <property type="entry name" value="MnmG_C"/>
</dbReference>
<dbReference type="PANTHER" id="PTHR11806:SF0">
    <property type="entry name" value="PROTEIN MTO1 HOMOLOG, MITOCHONDRIAL"/>
    <property type="match status" value="1"/>
</dbReference>
<keyword evidence="13" id="KW-0175">Coiled coil</keyword>
<comment type="caution">
    <text evidence="15">The sequence shown here is derived from an EMBL/GenBank/DDBJ whole genome shotgun (WGS) entry which is preliminary data.</text>
</comment>
<dbReference type="PROSITE" id="PS01281">
    <property type="entry name" value="GIDA_2"/>
    <property type="match status" value="1"/>
</dbReference>
<dbReference type="InterPro" id="IPR044920">
    <property type="entry name" value="MnmG_C_subdom_sf"/>
</dbReference>
<dbReference type="FunFam" id="1.10.10.1800:FF:000001">
    <property type="entry name" value="tRNA uridine 5-carboxymethylaminomethyl modification enzyme MnmG"/>
    <property type="match status" value="1"/>
</dbReference>
<dbReference type="PATRIC" id="fig|1502.174.peg.2093"/>
<evidence type="ECO:0000256" key="10">
    <source>
        <dbReference type="ARBA" id="ARBA00025948"/>
    </source>
</evidence>
<dbReference type="PROSITE" id="PS01280">
    <property type="entry name" value="GIDA_1"/>
    <property type="match status" value="1"/>
</dbReference>
<evidence type="ECO:0000256" key="11">
    <source>
        <dbReference type="ARBA" id="ARBA00031800"/>
    </source>
</evidence>
<dbReference type="NCBIfam" id="TIGR00136">
    <property type="entry name" value="mnmG_gidA"/>
    <property type="match status" value="1"/>
</dbReference>
<comment type="subcellular location">
    <subcellularLocation>
        <location evidence="12">Cytoplasm</location>
    </subcellularLocation>
</comment>
<organism evidence="15 16">
    <name type="scientific">Clostridium perfringens</name>
    <dbReference type="NCBI Taxonomy" id="1502"/>
    <lineage>
        <taxon>Bacteria</taxon>
        <taxon>Bacillati</taxon>
        <taxon>Bacillota</taxon>
        <taxon>Clostridia</taxon>
        <taxon>Eubacteriales</taxon>
        <taxon>Clostridiaceae</taxon>
        <taxon>Clostridium</taxon>
    </lineage>
</organism>
<feature type="coiled-coil region" evidence="13">
    <location>
        <begin position="463"/>
        <end position="493"/>
    </location>
</feature>
<dbReference type="InterPro" id="IPR002218">
    <property type="entry name" value="MnmG-rel"/>
</dbReference>
<keyword evidence="7 12" id="KW-0819">tRNA processing</keyword>
<evidence type="ECO:0000256" key="8">
    <source>
        <dbReference type="ARBA" id="ARBA00022827"/>
    </source>
</evidence>
<evidence type="ECO:0000256" key="3">
    <source>
        <dbReference type="ARBA" id="ARBA00007653"/>
    </source>
</evidence>
<evidence type="ECO:0000256" key="4">
    <source>
        <dbReference type="ARBA" id="ARBA00020461"/>
    </source>
</evidence>
<dbReference type="Pfam" id="PF13932">
    <property type="entry name" value="SAM_GIDA_C"/>
    <property type="match status" value="1"/>
</dbReference>
<keyword evidence="8 12" id="KW-0274">FAD</keyword>
<comment type="function">
    <text evidence="2 12">NAD-binding protein involved in the addition of a carboxymethylaminomethyl (cmnm) group at the wobble position (U34) of certain tRNAs, forming tRNA-cmnm(5)s(2)U34.</text>
</comment>
<dbReference type="InterPro" id="IPR049312">
    <property type="entry name" value="GIDA_C_N"/>
</dbReference>
<proteinExistence type="inferred from homology"/>
<evidence type="ECO:0000256" key="2">
    <source>
        <dbReference type="ARBA" id="ARBA00003717"/>
    </source>
</evidence>
<dbReference type="GO" id="GO:0002098">
    <property type="term" value="P:tRNA wobble uridine modification"/>
    <property type="evidence" value="ECO:0007669"/>
    <property type="project" value="InterPro"/>
</dbReference>
<dbReference type="InterPro" id="IPR040131">
    <property type="entry name" value="MnmG_N"/>
</dbReference>
<dbReference type="SMART" id="SM01228">
    <property type="entry name" value="GIDA_assoc_3"/>
    <property type="match status" value="1"/>
</dbReference>
<dbReference type="RefSeq" id="WP_060796120.1">
    <property type="nucleotide sequence ID" value="NZ_JAZDWD010000001.1"/>
</dbReference>
<evidence type="ECO:0000256" key="5">
    <source>
        <dbReference type="ARBA" id="ARBA00022490"/>
    </source>
</evidence>
<protein>
    <recommendedName>
        <fullName evidence="4 12">tRNA uridine 5-carboxymethylaminomethyl modification enzyme MnmG</fullName>
    </recommendedName>
    <alternativeName>
        <fullName evidence="11 12">Glucose-inhibited division protein A</fullName>
    </alternativeName>
</protein>
<dbReference type="GO" id="GO:0050660">
    <property type="term" value="F:flavin adenine dinucleotide binding"/>
    <property type="evidence" value="ECO:0007669"/>
    <property type="project" value="UniProtKB-UniRule"/>
</dbReference>
<evidence type="ECO:0000313" key="15">
    <source>
        <dbReference type="EMBL" id="KXA10417.1"/>
    </source>
</evidence>
<dbReference type="Proteomes" id="UP000070646">
    <property type="component" value="Unassembled WGS sequence"/>
</dbReference>